<evidence type="ECO:0000313" key="9">
    <source>
        <dbReference type="EMBL" id="KAA8651057.1"/>
    </source>
</evidence>
<keyword evidence="2 7" id="KW-0812">Transmembrane</keyword>
<dbReference type="EMBL" id="QUQM01000001">
    <property type="protein sequence ID" value="KAA8651057.1"/>
    <property type="molecule type" value="Genomic_DNA"/>
</dbReference>
<evidence type="ECO:0000256" key="3">
    <source>
        <dbReference type="ARBA" id="ARBA00022989"/>
    </source>
</evidence>
<keyword evidence="4 7" id="KW-0472">Membrane</keyword>
<dbReference type="VEuPathDB" id="FungiDB:EYZ11_008382"/>
<keyword evidence="3 7" id="KW-1133">Transmembrane helix</keyword>
<dbReference type="GeneID" id="54326452"/>
<dbReference type="AlphaFoldDB" id="A0A5M9N901"/>
<feature type="transmembrane region" description="Helical" evidence="7">
    <location>
        <begin position="102"/>
        <end position="128"/>
    </location>
</feature>
<feature type="transmembrane region" description="Helical" evidence="7">
    <location>
        <begin position="272"/>
        <end position="294"/>
    </location>
</feature>
<dbReference type="PANTHER" id="PTHR33048:SF47">
    <property type="entry name" value="INTEGRAL MEMBRANE PROTEIN-RELATED"/>
    <property type="match status" value="1"/>
</dbReference>
<evidence type="ECO:0000256" key="5">
    <source>
        <dbReference type="ARBA" id="ARBA00038359"/>
    </source>
</evidence>
<proteinExistence type="inferred from homology"/>
<dbReference type="InterPro" id="IPR049326">
    <property type="entry name" value="Rhodopsin_dom_fungi"/>
</dbReference>
<dbReference type="Proteomes" id="UP000324241">
    <property type="component" value="Unassembled WGS sequence"/>
</dbReference>
<sequence length="370" mass="40914">MSSSMSPTPGTASHADWSQSLQPLVLGLSITMLVLGNLGVVLRCWAQWRFQKRPMPEDYWLMMALLFANIVSIATIVAVHYGLGLHLFRVEAEDPSLHSLKWIFLCVWLTASFNGPSMLGTKVALLLYYRRLFIVQQLGMRIFWWANLAYVILWAIGSTLSYILSCVPASYYWERFNPDSTMKGTCHNSTTADAVPLILDLVSDIAIMILPIATIATLQMPLARKAGLMIVFSVGFIAVASAIARVVVLYLATDLHSDFTYAASPFELLDVVQLNVAIVCATAVPIVSRVRLAFRESRKKHSRSISDAYVYARSPTGGRPSTMMRRPEPSSSTEQLRTGQLSTSCASEEQGGMPLVPMNGILVRMDVDVQ</sequence>
<gene>
    <name evidence="9" type="ORF">ATNIH1004_003750</name>
</gene>
<evidence type="ECO:0000256" key="7">
    <source>
        <dbReference type="SAM" id="Phobius"/>
    </source>
</evidence>
<dbReference type="PANTHER" id="PTHR33048">
    <property type="entry name" value="PTH11-LIKE INTEGRAL MEMBRANE PROTEIN (AFU_ORTHOLOGUE AFUA_5G11245)"/>
    <property type="match status" value="1"/>
</dbReference>
<evidence type="ECO:0000256" key="2">
    <source>
        <dbReference type="ARBA" id="ARBA00022692"/>
    </source>
</evidence>
<organism evidence="9 10">
    <name type="scientific">Aspergillus tanneri</name>
    <dbReference type="NCBI Taxonomy" id="1220188"/>
    <lineage>
        <taxon>Eukaryota</taxon>
        <taxon>Fungi</taxon>
        <taxon>Dikarya</taxon>
        <taxon>Ascomycota</taxon>
        <taxon>Pezizomycotina</taxon>
        <taxon>Eurotiomycetes</taxon>
        <taxon>Eurotiomycetidae</taxon>
        <taxon>Eurotiales</taxon>
        <taxon>Aspergillaceae</taxon>
        <taxon>Aspergillus</taxon>
        <taxon>Aspergillus subgen. Circumdati</taxon>
    </lineage>
</organism>
<name>A0A5M9N901_9EURO</name>
<evidence type="ECO:0000313" key="10">
    <source>
        <dbReference type="Proteomes" id="UP000324241"/>
    </source>
</evidence>
<feature type="compositionally biased region" description="Polar residues" evidence="6">
    <location>
        <begin position="329"/>
        <end position="347"/>
    </location>
</feature>
<comment type="subcellular location">
    <subcellularLocation>
        <location evidence="1">Membrane</location>
        <topology evidence="1">Multi-pass membrane protein</topology>
    </subcellularLocation>
</comment>
<dbReference type="GO" id="GO:0016020">
    <property type="term" value="C:membrane"/>
    <property type="evidence" value="ECO:0007669"/>
    <property type="project" value="UniProtKB-SubCell"/>
</dbReference>
<reference evidence="9 10" key="1">
    <citation type="submission" date="2019-08" db="EMBL/GenBank/DDBJ databases">
        <title>The genome sequence of a newly discovered highly antifungal drug resistant Aspergillus species, Aspergillus tanneri NIH 1004.</title>
        <authorList>
            <person name="Mounaud S."/>
            <person name="Singh I."/>
            <person name="Joardar V."/>
            <person name="Pakala S."/>
            <person name="Pakala S."/>
            <person name="Venepally P."/>
            <person name="Chung J.K."/>
            <person name="Losada L."/>
            <person name="Nierman W.C."/>
        </authorList>
    </citation>
    <scope>NUCLEOTIDE SEQUENCE [LARGE SCALE GENOMIC DNA]</scope>
    <source>
        <strain evidence="9 10">NIH1004</strain>
    </source>
</reference>
<feature type="transmembrane region" description="Helical" evidence="7">
    <location>
        <begin position="197"/>
        <end position="218"/>
    </location>
</feature>
<dbReference type="InterPro" id="IPR052337">
    <property type="entry name" value="SAT4-like"/>
</dbReference>
<dbReference type="Pfam" id="PF20684">
    <property type="entry name" value="Fung_rhodopsin"/>
    <property type="match status" value="1"/>
</dbReference>
<feature type="transmembrane region" description="Helical" evidence="7">
    <location>
        <begin position="24"/>
        <end position="46"/>
    </location>
</feature>
<feature type="transmembrane region" description="Helical" evidence="7">
    <location>
        <begin position="148"/>
        <end position="173"/>
    </location>
</feature>
<feature type="domain" description="Rhodopsin" evidence="8">
    <location>
        <begin position="42"/>
        <end position="283"/>
    </location>
</feature>
<evidence type="ECO:0000256" key="6">
    <source>
        <dbReference type="SAM" id="MobiDB-lite"/>
    </source>
</evidence>
<comment type="similarity">
    <text evidence="5">Belongs to the SAT4 family.</text>
</comment>
<feature type="transmembrane region" description="Helical" evidence="7">
    <location>
        <begin position="230"/>
        <end position="252"/>
    </location>
</feature>
<feature type="transmembrane region" description="Helical" evidence="7">
    <location>
        <begin position="58"/>
        <end position="82"/>
    </location>
</feature>
<accession>A0A5M9N901</accession>
<comment type="caution">
    <text evidence="9">The sequence shown here is derived from an EMBL/GenBank/DDBJ whole genome shotgun (WGS) entry which is preliminary data.</text>
</comment>
<protein>
    <recommendedName>
        <fullName evidence="8">Rhodopsin domain-containing protein</fullName>
    </recommendedName>
</protein>
<dbReference type="OrthoDB" id="2496787at2759"/>
<evidence type="ECO:0000256" key="4">
    <source>
        <dbReference type="ARBA" id="ARBA00023136"/>
    </source>
</evidence>
<evidence type="ECO:0000259" key="8">
    <source>
        <dbReference type="Pfam" id="PF20684"/>
    </source>
</evidence>
<dbReference type="RefSeq" id="XP_033430418.1">
    <property type="nucleotide sequence ID" value="XM_033568423.1"/>
</dbReference>
<feature type="region of interest" description="Disordered" evidence="6">
    <location>
        <begin position="312"/>
        <end position="353"/>
    </location>
</feature>
<evidence type="ECO:0000256" key="1">
    <source>
        <dbReference type="ARBA" id="ARBA00004141"/>
    </source>
</evidence>